<keyword evidence="6" id="KW-0902">Two-component regulatory system</keyword>
<dbReference type="Gene3D" id="3.30.565.10">
    <property type="entry name" value="Histidine kinase-like ATPase, C-terminal domain"/>
    <property type="match status" value="1"/>
</dbReference>
<sequence length="775" mass="81899">MDDLLTDFIAETRETLDAIAGELVAWEADPGDRTRLDAIFRFVHTVKGSCGFLDLPRLQRLSHSAEDVLAEVRDGARTPDAALVSAVLAIIDRIGELTDAMESGESLPDGIDSLLIAALQPGEAEAVAGPAQAAPTNAPRVVSRSIRLPVDLLDRMMAGVSDMVLARNELSRALRSSGTDTAADVAFERLSQCVAEVRDAVTRTRMARIDGLFSVLPRMVRDLCSQLGRTVQLDIDGGDVELDREMIEMIRDPLTHIVRNAIDHGIELPEERIAAGKSASGRLRVSARQAGNQILIDAIDDGRGIDADRLVAKALAAGLVTAEQVAGMTLQRKLALIFLPGLTTASSVTEISGRGVGMDVVRANIERIGGMIDLDSRPGHGVRLTLRLPLTLTIIPALIIASGEHNFAVPRSAIEEIVRVGRGDVNLQHIGGAIVAHIRGRSLPVIDLGAFLGSESAEVASRWPVLLVVRSGGGEPFALLVDAVLDHEELVVKPAAPAIMATGIYAGTTLPDNSRPILLFDVAGLAATAGVATASEQIQEEPAAEPDGAVAVPTLLFRDLDGIRRAVRLGLVERIEDVGREQVAETGGLLNLAHQGVIVPLIAGGPLPAAGRLRVLQLGDGQSRIAYAIDVVIDIVDLGTEFTPVAASGPIAGITLLDGDQVELLDAHWLFASRIAPRSERAPTCLIADERDPWARQFLEPVLVAAGYRVLFGDVAATERIDVVIGAVGGSELEVPCIRLRAAAEAGEGESGSIWRYDRASLLDAVAAAARAGRG</sequence>
<evidence type="ECO:0000256" key="2">
    <source>
        <dbReference type="ARBA" id="ARBA00012438"/>
    </source>
</evidence>
<evidence type="ECO:0000313" key="11">
    <source>
        <dbReference type="EMBL" id="MDO6413254.1"/>
    </source>
</evidence>
<dbReference type="PROSITE" id="PS50851">
    <property type="entry name" value="CHEW"/>
    <property type="match status" value="1"/>
</dbReference>
<dbReference type="Gene3D" id="1.10.287.560">
    <property type="entry name" value="Histidine kinase CheA-like, homodimeric domain"/>
    <property type="match status" value="1"/>
</dbReference>
<keyword evidence="5" id="KW-0418">Kinase</keyword>
<dbReference type="SUPFAM" id="SSF55874">
    <property type="entry name" value="ATPase domain of HSP90 chaperone/DNA topoisomerase II/histidine kinase"/>
    <property type="match status" value="1"/>
</dbReference>
<dbReference type="SMART" id="SM00260">
    <property type="entry name" value="CheW"/>
    <property type="match status" value="1"/>
</dbReference>
<proteinExistence type="predicted"/>
<dbReference type="SUPFAM" id="SSF47226">
    <property type="entry name" value="Histidine-containing phosphotransfer domain, HPT domain"/>
    <property type="match status" value="1"/>
</dbReference>
<dbReference type="InterPro" id="IPR036641">
    <property type="entry name" value="HPT_dom_sf"/>
</dbReference>
<dbReference type="EMBL" id="JAUOTP010000001">
    <property type="protein sequence ID" value="MDO6413254.1"/>
    <property type="molecule type" value="Genomic_DNA"/>
</dbReference>
<gene>
    <name evidence="11" type="ORF">Q4F19_02565</name>
</gene>
<evidence type="ECO:0000256" key="6">
    <source>
        <dbReference type="ARBA" id="ARBA00023012"/>
    </source>
</evidence>
<dbReference type="EC" id="2.7.13.3" evidence="2"/>
<evidence type="ECO:0000256" key="4">
    <source>
        <dbReference type="ARBA" id="ARBA00022679"/>
    </source>
</evidence>
<protein>
    <recommendedName>
        <fullName evidence="2">histidine kinase</fullName>
        <ecNumber evidence="2">2.7.13.3</ecNumber>
    </recommendedName>
</protein>
<dbReference type="Pfam" id="PF01584">
    <property type="entry name" value="CheW"/>
    <property type="match status" value="1"/>
</dbReference>
<dbReference type="PANTHER" id="PTHR43395:SF1">
    <property type="entry name" value="CHEMOTAXIS PROTEIN CHEA"/>
    <property type="match status" value="1"/>
</dbReference>
<dbReference type="RefSeq" id="WP_303539566.1">
    <property type="nucleotide sequence ID" value="NZ_JAUOTP010000001.1"/>
</dbReference>
<dbReference type="InterPro" id="IPR004105">
    <property type="entry name" value="CheA-like_dim"/>
</dbReference>
<dbReference type="InterPro" id="IPR004358">
    <property type="entry name" value="Sig_transdc_His_kin-like_C"/>
</dbReference>
<dbReference type="SMART" id="SM00073">
    <property type="entry name" value="HPT"/>
    <property type="match status" value="1"/>
</dbReference>
<keyword evidence="12" id="KW-1185">Reference proteome</keyword>
<dbReference type="CDD" id="cd00088">
    <property type="entry name" value="HPT"/>
    <property type="match status" value="1"/>
</dbReference>
<dbReference type="PROSITE" id="PS50894">
    <property type="entry name" value="HPT"/>
    <property type="match status" value="1"/>
</dbReference>
<comment type="caution">
    <text evidence="11">The sequence shown here is derived from an EMBL/GenBank/DDBJ whole genome shotgun (WGS) entry which is preliminary data.</text>
</comment>
<dbReference type="SMART" id="SM00387">
    <property type="entry name" value="HATPase_c"/>
    <property type="match status" value="1"/>
</dbReference>
<evidence type="ECO:0000256" key="5">
    <source>
        <dbReference type="ARBA" id="ARBA00022777"/>
    </source>
</evidence>
<feature type="modified residue" description="Phosphohistidine" evidence="7">
    <location>
        <position position="44"/>
    </location>
</feature>
<feature type="domain" description="CheW-like" evidence="9">
    <location>
        <begin position="394"/>
        <end position="531"/>
    </location>
</feature>
<dbReference type="PRINTS" id="PR00344">
    <property type="entry name" value="BCTRLSENSOR"/>
</dbReference>
<dbReference type="InterPro" id="IPR051315">
    <property type="entry name" value="Bact_Chemotaxis_CheA"/>
</dbReference>
<dbReference type="InterPro" id="IPR008207">
    <property type="entry name" value="Sig_transdc_His_kin_Hpt_dom"/>
</dbReference>
<dbReference type="InterPro" id="IPR036061">
    <property type="entry name" value="CheW-like_dom_sf"/>
</dbReference>
<keyword evidence="3 7" id="KW-0597">Phosphoprotein</keyword>
<dbReference type="InterPro" id="IPR002545">
    <property type="entry name" value="CheW-lke_dom"/>
</dbReference>
<evidence type="ECO:0000259" key="8">
    <source>
        <dbReference type="PROSITE" id="PS50109"/>
    </source>
</evidence>
<dbReference type="Proteomes" id="UP001169764">
    <property type="component" value="Unassembled WGS sequence"/>
</dbReference>
<evidence type="ECO:0000259" key="10">
    <source>
        <dbReference type="PROSITE" id="PS50894"/>
    </source>
</evidence>
<dbReference type="SMART" id="SM01231">
    <property type="entry name" value="H-kinase_dim"/>
    <property type="match status" value="1"/>
</dbReference>
<evidence type="ECO:0000256" key="1">
    <source>
        <dbReference type="ARBA" id="ARBA00000085"/>
    </source>
</evidence>
<evidence type="ECO:0000256" key="3">
    <source>
        <dbReference type="ARBA" id="ARBA00022553"/>
    </source>
</evidence>
<organism evidence="11 12">
    <name type="scientific">Sphingomonas natans</name>
    <dbReference type="NCBI Taxonomy" id="3063330"/>
    <lineage>
        <taxon>Bacteria</taxon>
        <taxon>Pseudomonadati</taxon>
        <taxon>Pseudomonadota</taxon>
        <taxon>Alphaproteobacteria</taxon>
        <taxon>Sphingomonadales</taxon>
        <taxon>Sphingomonadaceae</taxon>
        <taxon>Sphingomonas</taxon>
    </lineage>
</organism>
<evidence type="ECO:0000259" key="9">
    <source>
        <dbReference type="PROSITE" id="PS50851"/>
    </source>
</evidence>
<dbReference type="PANTHER" id="PTHR43395">
    <property type="entry name" value="SENSOR HISTIDINE KINASE CHEA"/>
    <property type="match status" value="1"/>
</dbReference>
<reference evidence="11" key="1">
    <citation type="submission" date="2023-07" db="EMBL/GenBank/DDBJ databases">
        <authorList>
            <person name="Kim M."/>
        </authorList>
    </citation>
    <scope>NUCLEOTIDE SEQUENCE</scope>
    <source>
        <strain evidence="11">BIUV-7</strain>
    </source>
</reference>
<comment type="catalytic activity">
    <reaction evidence="1">
        <text>ATP + protein L-histidine = ADP + protein N-phospho-L-histidine.</text>
        <dbReference type="EC" id="2.7.13.3"/>
    </reaction>
</comment>
<dbReference type="Pfam" id="PF02518">
    <property type="entry name" value="HATPase_c"/>
    <property type="match status" value="1"/>
</dbReference>
<name>A0ABT8Y4L3_9SPHN</name>
<evidence type="ECO:0000313" key="12">
    <source>
        <dbReference type="Proteomes" id="UP001169764"/>
    </source>
</evidence>
<dbReference type="Pfam" id="PF02895">
    <property type="entry name" value="H-kinase_dim"/>
    <property type="match status" value="1"/>
</dbReference>
<keyword evidence="4" id="KW-0808">Transferase</keyword>
<feature type="domain" description="Histidine kinase" evidence="8">
    <location>
        <begin position="141"/>
        <end position="392"/>
    </location>
</feature>
<dbReference type="InterPro" id="IPR037006">
    <property type="entry name" value="CheA-like_homodim_sf"/>
</dbReference>
<accession>A0ABT8Y4L3</accession>
<dbReference type="SUPFAM" id="SSF50341">
    <property type="entry name" value="CheW-like"/>
    <property type="match status" value="2"/>
</dbReference>
<dbReference type="InterPro" id="IPR036890">
    <property type="entry name" value="HATPase_C_sf"/>
</dbReference>
<dbReference type="InterPro" id="IPR005467">
    <property type="entry name" value="His_kinase_dom"/>
</dbReference>
<evidence type="ECO:0000256" key="7">
    <source>
        <dbReference type="PROSITE-ProRule" id="PRU00110"/>
    </source>
</evidence>
<dbReference type="Gene3D" id="1.20.120.160">
    <property type="entry name" value="HPT domain"/>
    <property type="match status" value="1"/>
</dbReference>
<dbReference type="InterPro" id="IPR003594">
    <property type="entry name" value="HATPase_dom"/>
</dbReference>
<feature type="domain" description="HPt" evidence="10">
    <location>
        <begin position="1"/>
        <end position="101"/>
    </location>
</feature>
<dbReference type="Pfam" id="PF01627">
    <property type="entry name" value="Hpt"/>
    <property type="match status" value="1"/>
</dbReference>
<dbReference type="PROSITE" id="PS50109">
    <property type="entry name" value="HIS_KIN"/>
    <property type="match status" value="1"/>
</dbReference>
<dbReference type="Gene3D" id="2.40.50.180">
    <property type="entry name" value="CheA-289, Domain 4"/>
    <property type="match status" value="1"/>
</dbReference>